<evidence type="ECO:0000313" key="2">
    <source>
        <dbReference type="Proteomes" id="UP001295423"/>
    </source>
</evidence>
<dbReference type="InterPro" id="IPR011990">
    <property type="entry name" value="TPR-like_helical_dom_sf"/>
</dbReference>
<dbReference type="AlphaFoldDB" id="A0AAD2PUD0"/>
<reference evidence="1" key="1">
    <citation type="submission" date="2023-08" db="EMBL/GenBank/DDBJ databases">
        <authorList>
            <person name="Audoor S."/>
            <person name="Bilcke G."/>
        </authorList>
    </citation>
    <scope>NUCLEOTIDE SEQUENCE</scope>
</reference>
<name>A0AAD2PUD0_9STRA</name>
<keyword evidence="2" id="KW-1185">Reference proteome</keyword>
<organism evidence="1 2">
    <name type="scientific">Cylindrotheca closterium</name>
    <dbReference type="NCBI Taxonomy" id="2856"/>
    <lineage>
        <taxon>Eukaryota</taxon>
        <taxon>Sar</taxon>
        <taxon>Stramenopiles</taxon>
        <taxon>Ochrophyta</taxon>
        <taxon>Bacillariophyta</taxon>
        <taxon>Bacillariophyceae</taxon>
        <taxon>Bacillariophycidae</taxon>
        <taxon>Bacillariales</taxon>
        <taxon>Bacillariaceae</taxon>
        <taxon>Cylindrotheca</taxon>
    </lineage>
</organism>
<proteinExistence type="predicted"/>
<gene>
    <name evidence="1" type="ORF">CYCCA115_LOCUS11703</name>
</gene>
<dbReference type="EMBL" id="CAKOGP040001747">
    <property type="protein sequence ID" value="CAJ1948611.1"/>
    <property type="molecule type" value="Genomic_DNA"/>
</dbReference>
<sequence>MTPTQVIALNNCAVALIKQQHYHDAIVAAASALKQYREFQRAHHQTEEVQQQRATTTNCHEGDSIDQYMMQSDVSEPSFNASTGEFVYQRGIFIPPNAYETINIAAILIFNSALSHQLLARQHPKTPVPQSILLKAQRLYQLAYDLQDNEDNVLFKFAVINNTAVIYRAVGNHTMSKECLDFLVSLLMMFVDRGCSVQLQHVRGFLANLDSNTQSAPAA</sequence>
<comment type="caution">
    <text evidence="1">The sequence shown here is derived from an EMBL/GenBank/DDBJ whole genome shotgun (WGS) entry which is preliminary data.</text>
</comment>
<dbReference type="Proteomes" id="UP001295423">
    <property type="component" value="Unassembled WGS sequence"/>
</dbReference>
<evidence type="ECO:0000313" key="1">
    <source>
        <dbReference type="EMBL" id="CAJ1948611.1"/>
    </source>
</evidence>
<accession>A0AAD2PUD0</accession>
<dbReference type="SUPFAM" id="SSF48452">
    <property type="entry name" value="TPR-like"/>
    <property type="match status" value="1"/>
</dbReference>
<protein>
    <submittedName>
        <fullName evidence="1">Uncharacterized protein</fullName>
    </submittedName>
</protein>